<evidence type="ECO:0000259" key="5">
    <source>
        <dbReference type="PROSITE" id="PS51063"/>
    </source>
</evidence>
<feature type="domain" description="HTH crp-type" evidence="5">
    <location>
        <begin position="150"/>
        <end position="222"/>
    </location>
</feature>
<dbReference type="STRING" id="1484693.RS694_00255"/>
<dbReference type="EMBL" id="CP019239">
    <property type="protein sequence ID" value="APW41129.1"/>
    <property type="molecule type" value="Genomic_DNA"/>
</dbReference>
<evidence type="ECO:0000256" key="2">
    <source>
        <dbReference type="ARBA" id="ARBA00023125"/>
    </source>
</evidence>
<dbReference type="PANTHER" id="PTHR24567:SF74">
    <property type="entry name" value="HTH-TYPE TRANSCRIPTIONAL REGULATOR ARCR"/>
    <property type="match status" value="1"/>
</dbReference>
<dbReference type="RefSeq" id="WP_029706313.1">
    <property type="nucleotide sequence ID" value="NZ_CP019239.1"/>
</dbReference>
<dbReference type="SMART" id="SM00100">
    <property type="entry name" value="cNMP"/>
    <property type="match status" value="1"/>
</dbReference>
<keyword evidence="2" id="KW-0238">DNA-binding</keyword>
<dbReference type="InterPro" id="IPR012318">
    <property type="entry name" value="HTH_CRP"/>
</dbReference>
<dbReference type="InterPro" id="IPR036390">
    <property type="entry name" value="WH_DNA-bd_sf"/>
</dbReference>
<dbReference type="SUPFAM" id="SSF46785">
    <property type="entry name" value="Winged helix' DNA-binding domain"/>
    <property type="match status" value="1"/>
</dbReference>
<dbReference type="InterPro" id="IPR036388">
    <property type="entry name" value="WH-like_DNA-bd_sf"/>
</dbReference>
<dbReference type="CDD" id="cd00038">
    <property type="entry name" value="CAP_ED"/>
    <property type="match status" value="1"/>
</dbReference>
<dbReference type="Gene3D" id="1.10.10.10">
    <property type="entry name" value="Winged helix-like DNA-binding domain superfamily/Winged helix DNA-binding domain"/>
    <property type="match status" value="1"/>
</dbReference>
<dbReference type="GO" id="GO:0005829">
    <property type="term" value="C:cytosol"/>
    <property type="evidence" value="ECO:0007669"/>
    <property type="project" value="TreeGrafter"/>
</dbReference>
<evidence type="ECO:0000313" key="7">
    <source>
        <dbReference type="Proteomes" id="UP000186110"/>
    </source>
</evidence>
<dbReference type="PROSITE" id="PS50042">
    <property type="entry name" value="CNMP_BINDING_3"/>
    <property type="match status" value="1"/>
</dbReference>
<name>A0A1P8K554_9BURK</name>
<dbReference type="eggNOG" id="COG0664">
    <property type="taxonomic scope" value="Bacteria"/>
</dbReference>
<dbReference type="PANTHER" id="PTHR24567">
    <property type="entry name" value="CRP FAMILY TRANSCRIPTIONAL REGULATORY PROTEIN"/>
    <property type="match status" value="1"/>
</dbReference>
<dbReference type="InterPro" id="IPR018490">
    <property type="entry name" value="cNMP-bd_dom_sf"/>
</dbReference>
<accession>A0A1P8K554</accession>
<feature type="domain" description="Cyclic nucleotide-binding" evidence="4">
    <location>
        <begin position="17"/>
        <end position="124"/>
    </location>
</feature>
<proteinExistence type="predicted"/>
<evidence type="ECO:0000259" key="4">
    <source>
        <dbReference type="PROSITE" id="PS50042"/>
    </source>
</evidence>
<keyword evidence="3" id="KW-0804">Transcription</keyword>
<dbReference type="KEGG" id="rsb:RS694_00255"/>
<organism evidence="6 7">
    <name type="scientific">Rhodoferax saidenbachensis</name>
    <dbReference type="NCBI Taxonomy" id="1484693"/>
    <lineage>
        <taxon>Bacteria</taxon>
        <taxon>Pseudomonadati</taxon>
        <taxon>Pseudomonadota</taxon>
        <taxon>Betaproteobacteria</taxon>
        <taxon>Burkholderiales</taxon>
        <taxon>Comamonadaceae</taxon>
        <taxon>Rhodoferax</taxon>
    </lineage>
</organism>
<dbReference type="GO" id="GO:0003700">
    <property type="term" value="F:DNA-binding transcription factor activity"/>
    <property type="evidence" value="ECO:0007669"/>
    <property type="project" value="TreeGrafter"/>
</dbReference>
<dbReference type="SMART" id="SM00419">
    <property type="entry name" value="HTH_CRP"/>
    <property type="match status" value="1"/>
</dbReference>
<dbReference type="AlphaFoldDB" id="A0A1P8K554"/>
<sequence length="231" mass="24846">MANSTNEILRSLSQNPWFDALPLAERKAMLAAADTLHLRPGEMLYRKGDTAGGFFGVLNGALKVSTLGEDGREGILSVMEAGNWFGETTLLDGLPRPHDVTAVQACTLLAIHPAAFERLMQRSAFSRAMAALLCSRVRALYGIVEDAMLRSTRTRVARRLLSLARGDSTMAPQARASVAVSQEALAMMLGMTRQTLSKELKGLVRAGVLSLGYGRIDILSLAELERCGAVG</sequence>
<dbReference type="InterPro" id="IPR014710">
    <property type="entry name" value="RmlC-like_jellyroll"/>
</dbReference>
<keyword evidence="7" id="KW-1185">Reference proteome</keyword>
<keyword evidence="1" id="KW-0805">Transcription regulation</keyword>
<evidence type="ECO:0000256" key="1">
    <source>
        <dbReference type="ARBA" id="ARBA00023015"/>
    </source>
</evidence>
<reference evidence="6 7" key="1">
    <citation type="submission" date="2017-01" db="EMBL/GenBank/DDBJ databases">
        <authorList>
            <person name="Mah S.A."/>
            <person name="Swanson W.J."/>
            <person name="Moy G.W."/>
            <person name="Vacquier V.D."/>
        </authorList>
    </citation>
    <scope>NUCLEOTIDE SEQUENCE [LARGE SCALE GENOMIC DNA]</scope>
    <source>
        <strain evidence="6 7">DSM 22694</strain>
    </source>
</reference>
<dbReference type="Proteomes" id="UP000186110">
    <property type="component" value="Chromosome"/>
</dbReference>
<dbReference type="InterPro" id="IPR000595">
    <property type="entry name" value="cNMP-bd_dom"/>
</dbReference>
<dbReference type="Gene3D" id="2.60.120.10">
    <property type="entry name" value="Jelly Rolls"/>
    <property type="match status" value="1"/>
</dbReference>
<protein>
    <submittedName>
        <fullName evidence="6">Crp/Fnr family transcriptional regulator</fullName>
    </submittedName>
</protein>
<dbReference type="SUPFAM" id="SSF51206">
    <property type="entry name" value="cAMP-binding domain-like"/>
    <property type="match status" value="1"/>
</dbReference>
<dbReference type="InterPro" id="IPR050397">
    <property type="entry name" value="Env_Response_Regulators"/>
</dbReference>
<dbReference type="PROSITE" id="PS51063">
    <property type="entry name" value="HTH_CRP_2"/>
    <property type="match status" value="1"/>
</dbReference>
<dbReference type="Pfam" id="PF13545">
    <property type="entry name" value="HTH_Crp_2"/>
    <property type="match status" value="1"/>
</dbReference>
<evidence type="ECO:0000313" key="6">
    <source>
        <dbReference type="EMBL" id="APW41129.1"/>
    </source>
</evidence>
<dbReference type="Pfam" id="PF00027">
    <property type="entry name" value="cNMP_binding"/>
    <property type="match status" value="1"/>
</dbReference>
<gene>
    <name evidence="6" type="ORF">RS694_00255</name>
</gene>
<evidence type="ECO:0000256" key="3">
    <source>
        <dbReference type="ARBA" id="ARBA00023163"/>
    </source>
</evidence>
<dbReference type="GO" id="GO:0003677">
    <property type="term" value="F:DNA binding"/>
    <property type="evidence" value="ECO:0007669"/>
    <property type="project" value="UniProtKB-KW"/>
</dbReference>